<dbReference type="AlphaFoldDB" id="A0A1F4U0I9"/>
<organism evidence="5 6">
    <name type="scientific">candidate division WWE3 bacterium RBG_13_37_7</name>
    <dbReference type="NCBI Taxonomy" id="1802609"/>
    <lineage>
        <taxon>Bacteria</taxon>
        <taxon>Katanobacteria</taxon>
    </lineage>
</organism>
<sequence length="528" mass="60679">MRELNMEDIKQLLIKHKKLILIWVILIFIAYGNVVRGEFVTADDIPGIVDNPMTKDLMGSLQAFHFQLIYRAILFQIFGMNSNVLHFGSIIFHIINTVLAFILLSQLFGKKTAAIATTLFALHPVNSETVCWISAQNYLQGAFFTLVTLNFFVLYRKSKQLKYFVYSSITYVIYVAGTRDAWVLVAPLLLVTIDQLFLEPKIKIKNAVYYIPFAVVAVVFFISVISAGMQTRVSELANRYYFDPNAAPPLLNRLPFTISLTENLLLFPNKLNIYPGEFILIQSRYEIMVIATLLLAGLMYYLWTKNNVYPKLVITIFVAVAPVFSPVQIAWLMAERYLYLGSIFFCVILALLLEKIKNQKAFYIVISILLILCMGRIMVRTEEWRTNKNLWLATRRDSPYSYRVYNNLGDVYMKEGNIQLAIENFKRSFEIFPDYADGMYNLGLTYMKINDMPNAKKYMEMAIRAKPTLIDGWETLGYIALQERDYKRAEAFFMKVLELNPNSEIGQKGMNVVNAIKANPNLVPPTAK</sequence>
<evidence type="ECO:0000256" key="3">
    <source>
        <dbReference type="PROSITE-ProRule" id="PRU00339"/>
    </source>
</evidence>
<comment type="caution">
    <text evidence="5">The sequence shown here is derived from an EMBL/GenBank/DDBJ whole genome shotgun (WGS) entry which is preliminary data.</text>
</comment>
<evidence type="ECO:0000313" key="5">
    <source>
        <dbReference type="EMBL" id="OGC38422.1"/>
    </source>
</evidence>
<feature type="transmembrane region" description="Helical" evidence="4">
    <location>
        <begin position="287"/>
        <end position="303"/>
    </location>
</feature>
<gene>
    <name evidence="5" type="ORF">A3K42_00260</name>
</gene>
<keyword evidence="4" id="KW-0812">Transmembrane</keyword>
<evidence type="ECO:0000256" key="4">
    <source>
        <dbReference type="SAM" id="Phobius"/>
    </source>
</evidence>
<dbReference type="PANTHER" id="PTHR44227:SF3">
    <property type="entry name" value="PROTEIN O-MANNOSYL-TRANSFERASE TMTC4"/>
    <property type="match status" value="1"/>
</dbReference>
<feature type="transmembrane region" description="Helical" evidence="4">
    <location>
        <begin position="57"/>
        <end position="78"/>
    </location>
</feature>
<reference evidence="5 6" key="1">
    <citation type="journal article" date="2016" name="Nat. Commun.">
        <title>Thousands of microbial genomes shed light on interconnected biogeochemical processes in an aquifer system.</title>
        <authorList>
            <person name="Anantharaman K."/>
            <person name="Brown C.T."/>
            <person name="Hug L.A."/>
            <person name="Sharon I."/>
            <person name="Castelle C.J."/>
            <person name="Probst A.J."/>
            <person name="Thomas B.C."/>
            <person name="Singh A."/>
            <person name="Wilkins M.J."/>
            <person name="Karaoz U."/>
            <person name="Brodie E.L."/>
            <person name="Williams K.H."/>
            <person name="Hubbard S.S."/>
            <person name="Banfield J.F."/>
        </authorList>
    </citation>
    <scope>NUCLEOTIDE SEQUENCE [LARGE SCALE GENOMIC DNA]</scope>
</reference>
<dbReference type="InterPro" id="IPR052346">
    <property type="entry name" value="O-mannosyl-transferase_TMTC"/>
</dbReference>
<dbReference type="InterPro" id="IPR011990">
    <property type="entry name" value="TPR-like_helical_dom_sf"/>
</dbReference>
<dbReference type="PROSITE" id="PS50005">
    <property type="entry name" value="TPR"/>
    <property type="match status" value="3"/>
</dbReference>
<dbReference type="SMART" id="SM00028">
    <property type="entry name" value="TPR"/>
    <property type="match status" value="3"/>
</dbReference>
<feature type="transmembrane region" description="Helical" evidence="4">
    <location>
        <begin position="90"/>
        <end position="109"/>
    </location>
</feature>
<dbReference type="Gene3D" id="1.25.40.10">
    <property type="entry name" value="Tetratricopeptide repeat domain"/>
    <property type="match status" value="1"/>
</dbReference>
<protein>
    <submittedName>
        <fullName evidence="5">Uncharacterized protein</fullName>
    </submittedName>
</protein>
<feature type="repeat" description="TPR" evidence="3">
    <location>
        <begin position="436"/>
        <end position="469"/>
    </location>
</feature>
<feature type="transmembrane region" description="Helical" evidence="4">
    <location>
        <begin position="209"/>
        <end position="229"/>
    </location>
</feature>
<dbReference type="SUPFAM" id="SSF48452">
    <property type="entry name" value="TPR-like"/>
    <property type="match status" value="1"/>
</dbReference>
<accession>A0A1F4U0I9</accession>
<feature type="transmembrane region" description="Helical" evidence="4">
    <location>
        <begin position="337"/>
        <end position="354"/>
    </location>
</feature>
<feature type="transmembrane region" description="Helical" evidence="4">
    <location>
        <begin position="20"/>
        <end position="37"/>
    </location>
</feature>
<dbReference type="InterPro" id="IPR019734">
    <property type="entry name" value="TPR_rpt"/>
</dbReference>
<dbReference type="PANTHER" id="PTHR44227">
    <property type="match status" value="1"/>
</dbReference>
<keyword evidence="1" id="KW-0677">Repeat</keyword>
<proteinExistence type="predicted"/>
<dbReference type="EMBL" id="MEUS01000031">
    <property type="protein sequence ID" value="OGC38422.1"/>
    <property type="molecule type" value="Genomic_DNA"/>
</dbReference>
<evidence type="ECO:0000256" key="2">
    <source>
        <dbReference type="ARBA" id="ARBA00022803"/>
    </source>
</evidence>
<dbReference type="Pfam" id="PF13181">
    <property type="entry name" value="TPR_8"/>
    <property type="match status" value="1"/>
</dbReference>
<feature type="repeat" description="TPR" evidence="3">
    <location>
        <begin position="470"/>
        <end position="503"/>
    </location>
</feature>
<evidence type="ECO:0000256" key="1">
    <source>
        <dbReference type="ARBA" id="ARBA00022737"/>
    </source>
</evidence>
<evidence type="ECO:0000313" key="6">
    <source>
        <dbReference type="Proteomes" id="UP000178270"/>
    </source>
</evidence>
<keyword evidence="2 3" id="KW-0802">TPR repeat</keyword>
<feature type="transmembrane region" description="Helical" evidence="4">
    <location>
        <begin position="312"/>
        <end position="331"/>
    </location>
</feature>
<dbReference type="PROSITE" id="PS50293">
    <property type="entry name" value="TPR_REGION"/>
    <property type="match status" value="1"/>
</dbReference>
<feature type="repeat" description="TPR" evidence="3">
    <location>
        <begin position="402"/>
        <end position="435"/>
    </location>
</feature>
<dbReference type="Proteomes" id="UP000178270">
    <property type="component" value="Unassembled WGS sequence"/>
</dbReference>
<feature type="transmembrane region" description="Helical" evidence="4">
    <location>
        <begin position="138"/>
        <end position="156"/>
    </location>
</feature>
<feature type="transmembrane region" description="Helical" evidence="4">
    <location>
        <begin position="361"/>
        <end position="379"/>
    </location>
</feature>
<keyword evidence="4" id="KW-0472">Membrane</keyword>
<keyword evidence="4" id="KW-1133">Transmembrane helix</keyword>
<name>A0A1F4U0I9_UNCKA</name>
<dbReference type="Pfam" id="PF13414">
    <property type="entry name" value="TPR_11"/>
    <property type="match status" value="1"/>
</dbReference>